<reference evidence="1" key="1">
    <citation type="submission" date="2023-06" db="EMBL/GenBank/DDBJ databases">
        <authorList>
            <person name="Delattre M."/>
        </authorList>
    </citation>
    <scope>NUCLEOTIDE SEQUENCE</scope>
    <source>
        <strain evidence="1">AF72</strain>
    </source>
</reference>
<feature type="non-terminal residue" evidence="1">
    <location>
        <position position="323"/>
    </location>
</feature>
<sequence>MSKTPASASMSIAASPSICIGRKRTIATSPIVFSPTGVPAAKKSRTLKKPLNTFISFDQFKQMPLDIWLMYKLTRSGADWWPEEKYLLAYGDEYGFKRELDRGYPPYEGRRCHHVSPDVDREPPAVEDLQILLNNATFDQFGFGSGWPVPDAEKYEKAPYIRAQTAMLPIEGPKEELCRQIATTKPYCLAVHSSPGKAGGELRSTISDVVMLMPDLKKLWVHLGREICESECLVDVKMPTIVVYMALMKEVPGAKDDYYKTYEPDVALREQFYHTLVPTLQTMILQWAKRERDIDHVVVNALRTAAGEDTYITSDDCPEILRG</sequence>
<dbReference type="Proteomes" id="UP001177023">
    <property type="component" value="Unassembled WGS sequence"/>
</dbReference>
<dbReference type="EMBL" id="CATQJA010000876">
    <property type="protein sequence ID" value="CAJ0564411.1"/>
    <property type="molecule type" value="Genomic_DNA"/>
</dbReference>
<evidence type="ECO:0000313" key="1">
    <source>
        <dbReference type="EMBL" id="CAJ0564411.1"/>
    </source>
</evidence>
<keyword evidence="2" id="KW-1185">Reference proteome</keyword>
<name>A0AA36FR79_9BILA</name>
<organism evidence="1 2">
    <name type="scientific">Mesorhabditis spiculigera</name>
    <dbReference type="NCBI Taxonomy" id="96644"/>
    <lineage>
        <taxon>Eukaryota</taxon>
        <taxon>Metazoa</taxon>
        <taxon>Ecdysozoa</taxon>
        <taxon>Nematoda</taxon>
        <taxon>Chromadorea</taxon>
        <taxon>Rhabditida</taxon>
        <taxon>Rhabditina</taxon>
        <taxon>Rhabditomorpha</taxon>
        <taxon>Rhabditoidea</taxon>
        <taxon>Rhabditidae</taxon>
        <taxon>Mesorhabditinae</taxon>
        <taxon>Mesorhabditis</taxon>
    </lineage>
</organism>
<evidence type="ECO:0000313" key="2">
    <source>
        <dbReference type="Proteomes" id="UP001177023"/>
    </source>
</evidence>
<dbReference type="AlphaFoldDB" id="A0AA36FR79"/>
<comment type="caution">
    <text evidence="1">The sequence shown here is derived from an EMBL/GenBank/DDBJ whole genome shotgun (WGS) entry which is preliminary data.</text>
</comment>
<gene>
    <name evidence="1" type="ORF">MSPICULIGERA_LOCUS3086</name>
</gene>
<accession>A0AA36FR79</accession>
<protein>
    <submittedName>
        <fullName evidence="1">Uncharacterized protein</fullName>
    </submittedName>
</protein>
<proteinExistence type="predicted"/>